<reference evidence="2 3" key="1">
    <citation type="submission" date="2019-09" db="EMBL/GenBank/DDBJ databases">
        <title>Salinarimonas rosea gen. nov., sp. nov., a new member of the a-2 subgroup of the Proteobacteria.</title>
        <authorList>
            <person name="Liu J."/>
        </authorList>
    </citation>
    <scope>NUCLEOTIDE SEQUENCE [LARGE SCALE GENOMIC DNA]</scope>
    <source>
        <strain evidence="2 3">BN140002</strain>
    </source>
</reference>
<dbReference type="EMBL" id="VUOA01000019">
    <property type="protein sequence ID" value="KAA2237476.1"/>
    <property type="molecule type" value="Genomic_DNA"/>
</dbReference>
<dbReference type="InterPro" id="IPR004843">
    <property type="entry name" value="Calcineurin-like_PHP"/>
</dbReference>
<evidence type="ECO:0000259" key="1">
    <source>
        <dbReference type="Pfam" id="PF00149"/>
    </source>
</evidence>
<dbReference type="PANTHER" id="PTHR37844">
    <property type="entry name" value="SER/THR PROTEIN PHOSPHATASE SUPERFAMILY (AFU_ORTHOLOGUE AFUA_1G14840)"/>
    <property type="match status" value="1"/>
</dbReference>
<gene>
    <name evidence="2" type="ORF">F0L46_10810</name>
</gene>
<comment type="caution">
    <text evidence="2">The sequence shown here is derived from an EMBL/GenBank/DDBJ whole genome shotgun (WGS) entry which is preliminary data.</text>
</comment>
<dbReference type="PANTHER" id="PTHR37844:SF2">
    <property type="entry name" value="SER_THR PROTEIN PHOSPHATASE SUPERFAMILY (AFU_ORTHOLOGUE AFUA_1G14840)"/>
    <property type="match status" value="1"/>
</dbReference>
<proteinExistence type="predicted"/>
<protein>
    <submittedName>
        <fullName evidence="2">Metallophosphoesterase</fullName>
    </submittedName>
</protein>
<keyword evidence="3" id="KW-1185">Reference proteome</keyword>
<sequence>MRLFILSDLHLERRALESIAVEASFDALVCAGDLWEGEPRAGVRAVAALSRGRPAVIVPGNHDHYRSGPTDPRAWPDLLAEQGEEAERLGIAVLRGGASVEIAGVRFVGATLWSDWALAARWAPPGGAADAVAEASARVLDARTGSREYRGAILGADGRPWSPRDAMAAHERDKAALAAALAAPFAGPTVAVTHHPPLVEIVDPYRGEPGVPWWLPAFYGTRALAELPEAARPAVWVSGHFHAGHDVMAGRTRCVANPVEGRTYRPDLVVEV</sequence>
<accession>A0A5B2VFV3</accession>
<evidence type="ECO:0000313" key="3">
    <source>
        <dbReference type="Proteomes" id="UP000323142"/>
    </source>
</evidence>
<dbReference type="InterPro" id="IPR029052">
    <property type="entry name" value="Metallo-depent_PP-like"/>
</dbReference>
<organism evidence="2 3">
    <name type="scientific">Salinarimonas soli</name>
    <dbReference type="NCBI Taxonomy" id="1638099"/>
    <lineage>
        <taxon>Bacteria</taxon>
        <taxon>Pseudomonadati</taxon>
        <taxon>Pseudomonadota</taxon>
        <taxon>Alphaproteobacteria</taxon>
        <taxon>Hyphomicrobiales</taxon>
        <taxon>Salinarimonadaceae</taxon>
        <taxon>Salinarimonas</taxon>
    </lineage>
</organism>
<evidence type="ECO:0000313" key="2">
    <source>
        <dbReference type="EMBL" id="KAA2237476.1"/>
    </source>
</evidence>
<dbReference type="Gene3D" id="3.60.21.10">
    <property type="match status" value="2"/>
</dbReference>
<dbReference type="Proteomes" id="UP000323142">
    <property type="component" value="Unassembled WGS sequence"/>
</dbReference>
<dbReference type="GO" id="GO:0016787">
    <property type="term" value="F:hydrolase activity"/>
    <property type="evidence" value="ECO:0007669"/>
    <property type="project" value="InterPro"/>
</dbReference>
<dbReference type="Pfam" id="PF00149">
    <property type="entry name" value="Metallophos"/>
    <property type="match status" value="1"/>
</dbReference>
<dbReference type="RefSeq" id="WP_149817315.1">
    <property type="nucleotide sequence ID" value="NZ_VUOA01000019.1"/>
</dbReference>
<dbReference type="AlphaFoldDB" id="A0A5B2VFV3"/>
<feature type="domain" description="Calcineurin-like phosphoesterase" evidence="1">
    <location>
        <begin position="1"/>
        <end position="138"/>
    </location>
</feature>
<dbReference type="OrthoDB" id="356681at2"/>
<name>A0A5B2VFV3_9HYPH</name>
<dbReference type="SUPFAM" id="SSF56300">
    <property type="entry name" value="Metallo-dependent phosphatases"/>
    <property type="match status" value="1"/>
</dbReference>
<reference evidence="2 3" key="2">
    <citation type="submission" date="2019-09" db="EMBL/GenBank/DDBJ databases">
        <authorList>
            <person name="Jin C."/>
        </authorList>
    </citation>
    <scope>NUCLEOTIDE SEQUENCE [LARGE SCALE GENOMIC DNA]</scope>
    <source>
        <strain evidence="2 3">BN140002</strain>
    </source>
</reference>